<feature type="compositionally biased region" description="Polar residues" evidence="1">
    <location>
        <begin position="70"/>
        <end position="80"/>
    </location>
</feature>
<protein>
    <submittedName>
        <fullName evidence="4">DUF4129 domain-containing protein</fullName>
    </submittedName>
</protein>
<gene>
    <name evidence="4" type="ORF">GRX03_14175</name>
</gene>
<proteinExistence type="predicted"/>
<organism evidence="4 5">
    <name type="scientific">Halovenus carboxidivorans</name>
    <dbReference type="NCBI Taxonomy" id="2692199"/>
    <lineage>
        <taxon>Archaea</taxon>
        <taxon>Methanobacteriati</taxon>
        <taxon>Methanobacteriota</taxon>
        <taxon>Stenosarchaea group</taxon>
        <taxon>Halobacteria</taxon>
        <taxon>Halobacteriales</taxon>
        <taxon>Haloarculaceae</taxon>
        <taxon>Halovenus</taxon>
    </lineage>
</organism>
<feature type="compositionally biased region" description="Gly residues" evidence="1">
    <location>
        <begin position="50"/>
        <end position="60"/>
    </location>
</feature>
<evidence type="ECO:0000256" key="2">
    <source>
        <dbReference type="SAM" id="Phobius"/>
    </source>
</evidence>
<keyword evidence="2" id="KW-0812">Transmembrane</keyword>
<evidence type="ECO:0000313" key="5">
    <source>
        <dbReference type="Proteomes" id="UP000466535"/>
    </source>
</evidence>
<keyword evidence="5" id="KW-1185">Reference proteome</keyword>
<comment type="caution">
    <text evidence="4">The sequence shown here is derived from an EMBL/GenBank/DDBJ whole genome shotgun (WGS) entry which is preliminary data.</text>
</comment>
<dbReference type="AlphaFoldDB" id="A0A6B0T723"/>
<dbReference type="EMBL" id="WUUT01000006">
    <property type="protein sequence ID" value="MXR52747.1"/>
    <property type="molecule type" value="Genomic_DNA"/>
</dbReference>
<feature type="region of interest" description="Disordered" evidence="1">
    <location>
        <begin position="29"/>
        <end position="80"/>
    </location>
</feature>
<keyword evidence="2" id="KW-0472">Membrane</keyword>
<evidence type="ECO:0000313" key="4">
    <source>
        <dbReference type="EMBL" id="MXR52747.1"/>
    </source>
</evidence>
<accession>A0A6B0T723</accession>
<dbReference type="OrthoDB" id="206550at2157"/>
<dbReference type="Proteomes" id="UP000466535">
    <property type="component" value="Unassembled WGS sequence"/>
</dbReference>
<dbReference type="InterPro" id="IPR025403">
    <property type="entry name" value="TgpA-like_C"/>
</dbReference>
<reference evidence="4 5" key="1">
    <citation type="submission" date="2019-12" db="EMBL/GenBank/DDBJ databases">
        <title>Isolation and characterization of three novel carbon monoxide-oxidizing members of Halobacteria from salione crusts and soils.</title>
        <authorList>
            <person name="Myers M.R."/>
            <person name="King G.M."/>
        </authorList>
    </citation>
    <scope>NUCLEOTIDE SEQUENCE [LARGE SCALE GENOMIC DNA]</scope>
    <source>
        <strain evidence="4 5">WSH3</strain>
    </source>
</reference>
<feature type="domain" description="Protein-glutamine gamma-glutamyltransferase-like C-terminal" evidence="3">
    <location>
        <begin position="146"/>
        <end position="207"/>
    </location>
</feature>
<keyword evidence="2" id="KW-1133">Transmembrane helix</keyword>
<dbReference type="Pfam" id="PF13559">
    <property type="entry name" value="DUF4129"/>
    <property type="match status" value="1"/>
</dbReference>
<evidence type="ECO:0000256" key="1">
    <source>
        <dbReference type="SAM" id="MobiDB-lite"/>
    </source>
</evidence>
<name>A0A6B0T723_9EURY</name>
<dbReference type="RefSeq" id="WP_159764886.1">
    <property type="nucleotide sequence ID" value="NZ_WUUT01000006.1"/>
</dbReference>
<evidence type="ECO:0000259" key="3">
    <source>
        <dbReference type="Pfam" id="PF13559"/>
    </source>
</evidence>
<feature type="transmembrane region" description="Helical" evidence="2">
    <location>
        <begin position="86"/>
        <end position="104"/>
    </location>
</feature>
<feature type="region of interest" description="Disordered" evidence="1">
    <location>
        <begin position="106"/>
        <end position="127"/>
    </location>
</feature>
<sequence>MRRITFLGLGVVAVLALGLTAASVESGLQTVDPDLSGTDGQPRPPPERAGGQGGSDGGGTDSSDQLAETGETTDPSTAGQRSVAEMVLALVLFVLGGCLALYGLTRGDDGSTETTATPDSETETDPRRRQYAVADRPASNDLFRNWLLLEESAYPDRESVSPAEVRTAAIERGQPRQAVEELTAAFCAVRYGGAEATDELERRARRLGERLDVAGGEER</sequence>